<gene>
    <name evidence="2" type="ORF">LSINAPIS_LOCUS10367</name>
</gene>
<proteinExistence type="predicted"/>
<keyword evidence="1" id="KW-0472">Membrane</keyword>
<dbReference type="EMBL" id="FZQP02004189">
    <property type="protein sequence ID" value="VVC99495.1"/>
    <property type="molecule type" value="Genomic_DNA"/>
</dbReference>
<keyword evidence="1" id="KW-0812">Transmembrane</keyword>
<keyword evidence="3" id="KW-1185">Reference proteome</keyword>
<reference evidence="2 3" key="1">
    <citation type="submission" date="2017-07" db="EMBL/GenBank/DDBJ databases">
        <authorList>
            <person name="Talla V."/>
            <person name="Backstrom N."/>
        </authorList>
    </citation>
    <scope>NUCLEOTIDE SEQUENCE [LARGE SCALE GENOMIC DNA]</scope>
</reference>
<dbReference type="Proteomes" id="UP000324832">
    <property type="component" value="Unassembled WGS sequence"/>
</dbReference>
<accession>A0A5E4QME2</accession>
<dbReference type="AlphaFoldDB" id="A0A5E4QME2"/>
<evidence type="ECO:0000256" key="1">
    <source>
        <dbReference type="SAM" id="Phobius"/>
    </source>
</evidence>
<feature type="transmembrane region" description="Helical" evidence="1">
    <location>
        <begin position="50"/>
        <end position="72"/>
    </location>
</feature>
<sequence length="80" mass="9975">MVRQNWGEQLFNVCDIKSAYGGFKLWWLSDILIERRYRFAAVLGNEKLNLFYKIVFFLYFWCLFMMFLVEIYPMYLRKNY</sequence>
<evidence type="ECO:0000313" key="3">
    <source>
        <dbReference type="Proteomes" id="UP000324832"/>
    </source>
</evidence>
<organism evidence="2 3">
    <name type="scientific">Leptidea sinapis</name>
    <dbReference type="NCBI Taxonomy" id="189913"/>
    <lineage>
        <taxon>Eukaryota</taxon>
        <taxon>Metazoa</taxon>
        <taxon>Ecdysozoa</taxon>
        <taxon>Arthropoda</taxon>
        <taxon>Hexapoda</taxon>
        <taxon>Insecta</taxon>
        <taxon>Pterygota</taxon>
        <taxon>Neoptera</taxon>
        <taxon>Endopterygota</taxon>
        <taxon>Lepidoptera</taxon>
        <taxon>Glossata</taxon>
        <taxon>Ditrysia</taxon>
        <taxon>Papilionoidea</taxon>
        <taxon>Pieridae</taxon>
        <taxon>Dismorphiinae</taxon>
        <taxon>Leptidea</taxon>
    </lineage>
</organism>
<name>A0A5E4QME2_9NEOP</name>
<keyword evidence="1" id="KW-1133">Transmembrane helix</keyword>
<protein>
    <submittedName>
        <fullName evidence="2">Uncharacterized protein</fullName>
    </submittedName>
</protein>
<evidence type="ECO:0000313" key="2">
    <source>
        <dbReference type="EMBL" id="VVC99495.1"/>
    </source>
</evidence>